<dbReference type="EMBL" id="HG992983">
    <property type="protein sequence ID" value="CAE7194568.1"/>
    <property type="molecule type" value="Genomic_DNA"/>
</dbReference>
<gene>
    <name evidence="3" type="ORF">PTTW11_07975</name>
</gene>
<evidence type="ECO:0000313" key="3">
    <source>
        <dbReference type="EMBL" id="CAE7194568.1"/>
    </source>
</evidence>
<evidence type="ECO:0000313" key="4">
    <source>
        <dbReference type="Proteomes" id="UP000472372"/>
    </source>
</evidence>
<feature type="compositionally biased region" description="Basic residues" evidence="2">
    <location>
        <begin position="231"/>
        <end position="245"/>
    </location>
</feature>
<dbReference type="SUPFAM" id="SSF58022">
    <property type="entry name" value="XRCC4, C-terminal oligomerization domain"/>
    <property type="match status" value="1"/>
</dbReference>
<feature type="coiled-coil region" evidence="1">
    <location>
        <begin position="152"/>
        <end position="186"/>
    </location>
</feature>
<feature type="region of interest" description="Disordered" evidence="2">
    <location>
        <begin position="227"/>
        <end position="383"/>
    </location>
</feature>
<dbReference type="InterPro" id="IPR014751">
    <property type="entry name" value="XRCC4-like_C"/>
</dbReference>
<feature type="compositionally biased region" description="Acidic residues" evidence="2">
    <location>
        <begin position="287"/>
        <end position="296"/>
    </location>
</feature>
<accession>A0A6S6W861</accession>
<protein>
    <submittedName>
        <fullName evidence="3">XRCC4 domain containing protein</fullName>
    </submittedName>
</protein>
<organism evidence="3 4">
    <name type="scientific">Pyrenophora teres f. teres</name>
    <dbReference type="NCBI Taxonomy" id="97479"/>
    <lineage>
        <taxon>Eukaryota</taxon>
        <taxon>Fungi</taxon>
        <taxon>Dikarya</taxon>
        <taxon>Ascomycota</taxon>
        <taxon>Pezizomycotina</taxon>
        <taxon>Dothideomycetes</taxon>
        <taxon>Pleosporomycetidae</taxon>
        <taxon>Pleosporales</taxon>
        <taxon>Pleosporineae</taxon>
        <taxon>Pleosporaceae</taxon>
        <taxon>Pyrenophora</taxon>
    </lineage>
</organism>
<name>A0A6S6W861_9PLEO</name>
<sequence>MSASVKHLVPVEPASGHGEAVIIHVEQHGSHPLDIRLVGSEGERPYVTSLQHRHVAALRHKFKGSDDEWAAILSHFLLQQQPDIGQSDLLQGVRMVYQLKNKQLEISFRQHVQNIKVTLGQIILPEHDEFEFNPFEWVQTSAVAHAETLQQMAVLKAKIKSEDETIAKLRAQLDNFIRTKNEAETAMLQQFMTLLNEKKRKIRDQSRLLASVKVDKATAAAVWPTREVTTKARKAGASRTCKRKAPALAPEPDMAPDSDSDHMEIDQATVEEQDDNEAPEPMTPEQSDTETDDQDEAAPPNRRRSAETLTSSSGVAQGSKGKATKGKGVPPPRALPFANRTSTRSGKVSEPPPRPTAADDKDGDDGHDDDDDDDDVTEDDEEL</sequence>
<evidence type="ECO:0000256" key="1">
    <source>
        <dbReference type="SAM" id="Coils"/>
    </source>
</evidence>
<proteinExistence type="predicted"/>
<dbReference type="PANTHER" id="PTHR42067:SF1">
    <property type="entry name" value="MITOTIC APPARATUS PROTEIN P62"/>
    <property type="match status" value="1"/>
</dbReference>
<feature type="compositionally biased region" description="Polar residues" evidence="2">
    <location>
        <begin position="307"/>
        <end position="316"/>
    </location>
</feature>
<evidence type="ECO:0000256" key="2">
    <source>
        <dbReference type="SAM" id="MobiDB-lite"/>
    </source>
</evidence>
<dbReference type="AlphaFoldDB" id="A0A6S6W861"/>
<feature type="compositionally biased region" description="Acidic residues" evidence="2">
    <location>
        <begin position="361"/>
        <end position="383"/>
    </location>
</feature>
<dbReference type="Proteomes" id="UP000472372">
    <property type="component" value="Chromosome 7"/>
</dbReference>
<keyword evidence="1" id="KW-0175">Coiled coil</keyword>
<dbReference type="PANTHER" id="PTHR42067">
    <property type="entry name" value="YALI0C15378P"/>
    <property type="match status" value="1"/>
</dbReference>
<dbReference type="Gene3D" id="1.20.5.370">
    <property type="match status" value="1"/>
</dbReference>
<reference evidence="3" key="1">
    <citation type="submission" date="2021-02" db="EMBL/GenBank/DDBJ databases">
        <authorList>
            <person name="Syme A R."/>
            <person name="Syme A R."/>
            <person name="Moolhuijzen P."/>
        </authorList>
    </citation>
    <scope>NUCLEOTIDE SEQUENCE</scope>
    <source>
        <strain evidence="3">W1-1</strain>
    </source>
</reference>
<feature type="compositionally biased region" description="Acidic residues" evidence="2">
    <location>
        <begin position="269"/>
        <end position="278"/>
    </location>
</feature>